<evidence type="ECO:0000256" key="1">
    <source>
        <dbReference type="ARBA" id="ARBA00023016"/>
    </source>
</evidence>
<evidence type="ECO:0000313" key="6">
    <source>
        <dbReference type="EMBL" id="EFP98356.1"/>
    </source>
</evidence>
<proteinExistence type="inferred from homology"/>
<feature type="signal peptide" evidence="4">
    <location>
        <begin position="1"/>
        <end position="23"/>
    </location>
</feature>
<keyword evidence="4" id="KW-0732">Signal</keyword>
<evidence type="ECO:0000256" key="3">
    <source>
        <dbReference type="ARBA" id="ARBA00038493"/>
    </source>
</evidence>
<comment type="caution">
    <text evidence="6">The sequence shown here is derived from an EMBL/GenBank/DDBJ whole genome shotgun (WGS) entry which is preliminary data.</text>
</comment>
<dbReference type="OrthoDB" id="9792284at2"/>
<reference evidence="6 7" key="1">
    <citation type="journal article" date="2012" name="Int. J. Syst. Evol. Microbiol.">
        <title>Vibrio caribbeanicus sp. nov., isolated from the marine sponge Scleritoderma cyanea.</title>
        <authorList>
            <person name="Hoffmann M."/>
            <person name="Monday S.R."/>
            <person name="Allard M.W."/>
            <person name="Strain E.A."/>
            <person name="Whittaker P."/>
            <person name="Naum M."/>
            <person name="McCarthy P.J."/>
            <person name="Lopez J.V."/>
            <person name="Fischer M."/>
            <person name="Brown E.W."/>
        </authorList>
    </citation>
    <scope>NUCLEOTIDE SEQUENCE [LARGE SCALE GENOMIC DNA]</scope>
    <source>
        <strain evidence="6 7">ATCC BAA-2122</strain>
    </source>
</reference>
<keyword evidence="2" id="KW-0456">Lyase</keyword>
<name>E3BEZ3_9VIBR</name>
<dbReference type="InterPro" id="IPR029062">
    <property type="entry name" value="Class_I_gatase-like"/>
</dbReference>
<evidence type="ECO:0000259" key="5">
    <source>
        <dbReference type="Pfam" id="PF01965"/>
    </source>
</evidence>
<dbReference type="SUPFAM" id="SSF52317">
    <property type="entry name" value="Class I glutamine amidotransferase-like"/>
    <property type="match status" value="1"/>
</dbReference>
<dbReference type="eggNOG" id="COG0693">
    <property type="taxonomic scope" value="Bacteria"/>
</dbReference>
<dbReference type="Gene3D" id="3.40.50.880">
    <property type="match status" value="1"/>
</dbReference>
<protein>
    <submittedName>
        <fullName evidence="6">ThiJ/PfpI domain-containing protein</fullName>
    </submittedName>
</protein>
<feature type="chain" id="PRO_5003166396" evidence="4">
    <location>
        <begin position="24"/>
        <end position="261"/>
    </location>
</feature>
<dbReference type="EMBL" id="AEIU01000005">
    <property type="protein sequence ID" value="EFP98356.1"/>
    <property type="molecule type" value="Genomic_DNA"/>
</dbReference>
<organism evidence="6 7">
    <name type="scientific">Vibrio caribbeanicus ATCC BAA-2122</name>
    <dbReference type="NCBI Taxonomy" id="796620"/>
    <lineage>
        <taxon>Bacteria</taxon>
        <taxon>Pseudomonadati</taxon>
        <taxon>Pseudomonadota</taxon>
        <taxon>Gammaproteobacteria</taxon>
        <taxon>Vibrionales</taxon>
        <taxon>Vibrionaceae</taxon>
        <taxon>Vibrio</taxon>
    </lineage>
</organism>
<dbReference type="STRING" id="796620.VIBC2010_05509"/>
<evidence type="ECO:0000256" key="2">
    <source>
        <dbReference type="ARBA" id="ARBA00023239"/>
    </source>
</evidence>
<evidence type="ECO:0000256" key="4">
    <source>
        <dbReference type="SAM" id="SignalP"/>
    </source>
</evidence>
<feature type="domain" description="DJ-1/PfpI" evidence="5">
    <location>
        <begin position="60"/>
        <end position="255"/>
    </location>
</feature>
<dbReference type="RefSeq" id="WP_009599448.1">
    <property type="nucleotide sequence ID" value="NZ_AEIU01000005.1"/>
</dbReference>
<evidence type="ECO:0000313" key="7">
    <source>
        <dbReference type="Proteomes" id="UP000002943"/>
    </source>
</evidence>
<dbReference type="GO" id="GO:0019243">
    <property type="term" value="P:methylglyoxal catabolic process to D-lactate via S-lactoyl-glutathione"/>
    <property type="evidence" value="ECO:0007669"/>
    <property type="project" value="TreeGrafter"/>
</dbReference>
<sequence length="261" mass="28533">MKFIKSVATAILGLGLTFQAANAATELKVDTGNKQKRVLLVMSSLDDMGISGKQTGTWFTELAAPYYILTEAGHEVVFASPEGGEAPIDLLSMKAPFTTEYTERFLKDDVAMFAASRTRKLRNIDYNTFDAVFFPGGYGLLWDLASDQHVIKMIKDFYETGRPVAMVCHAPAILRDVKLSNGKYLVDGVKLTGFKDAEDAEIELDKHLLFSLEQDLQLRGAKYLSKANWEPNVVVDGALMTGQSPASAAPLAEVLSKALAK</sequence>
<gene>
    <name evidence="6" type="ORF">VIBC2010_05509</name>
</gene>
<dbReference type="CDD" id="cd03141">
    <property type="entry name" value="GATase1_Hsp31_like"/>
    <property type="match status" value="1"/>
</dbReference>
<comment type="similarity">
    <text evidence="3">Belongs to the peptidase C56 family. HSP31-like subfamily.</text>
</comment>
<keyword evidence="7" id="KW-1185">Reference proteome</keyword>
<dbReference type="GO" id="GO:0005737">
    <property type="term" value="C:cytoplasm"/>
    <property type="evidence" value="ECO:0007669"/>
    <property type="project" value="TreeGrafter"/>
</dbReference>
<dbReference type="Pfam" id="PF01965">
    <property type="entry name" value="DJ-1_PfpI"/>
    <property type="match status" value="1"/>
</dbReference>
<dbReference type="GO" id="GO:0019172">
    <property type="term" value="F:glyoxalase III activity"/>
    <property type="evidence" value="ECO:0007669"/>
    <property type="project" value="TreeGrafter"/>
</dbReference>
<dbReference type="InterPro" id="IPR002818">
    <property type="entry name" value="DJ-1/PfpI"/>
</dbReference>
<dbReference type="Proteomes" id="UP000002943">
    <property type="component" value="Unassembled WGS sequence"/>
</dbReference>
<dbReference type="InterPro" id="IPR050325">
    <property type="entry name" value="Prot/Nucl_acid_deglycase"/>
</dbReference>
<dbReference type="AlphaFoldDB" id="E3BEZ3"/>
<dbReference type="PANTHER" id="PTHR48094">
    <property type="entry name" value="PROTEIN/NUCLEIC ACID DEGLYCASE DJ-1-RELATED"/>
    <property type="match status" value="1"/>
</dbReference>
<dbReference type="PANTHER" id="PTHR48094:SF11">
    <property type="entry name" value="GLUTATHIONE-INDEPENDENT GLYOXALASE HSP31-RELATED"/>
    <property type="match status" value="1"/>
</dbReference>
<keyword evidence="1" id="KW-0346">Stress response</keyword>
<accession>E3BEZ3</accession>